<evidence type="ECO:0000256" key="2">
    <source>
        <dbReference type="ARBA" id="ARBA00023315"/>
    </source>
</evidence>
<sequence>MARPGMYVKCLFVKEAWRRRGMGRMLLSAVAREAARMGCGRVEWYVVGCNRGAVAFYEEMGAEVLPQWRICRLAVGRLQKPAGEEDGLHGGNQ</sequence>
<dbReference type="AlphaFoldDB" id="A0A835QFY0"/>
<keyword evidence="5" id="KW-1185">Reference proteome</keyword>
<comment type="caution">
    <text evidence="4">The sequence shown here is derived from an EMBL/GenBank/DDBJ whole genome shotgun (WGS) entry which is preliminary data.</text>
</comment>
<evidence type="ECO:0000259" key="3">
    <source>
        <dbReference type="PROSITE" id="PS51186"/>
    </source>
</evidence>
<organism evidence="4 5">
    <name type="scientific">Vanilla planifolia</name>
    <name type="common">Vanilla</name>
    <dbReference type="NCBI Taxonomy" id="51239"/>
    <lineage>
        <taxon>Eukaryota</taxon>
        <taxon>Viridiplantae</taxon>
        <taxon>Streptophyta</taxon>
        <taxon>Embryophyta</taxon>
        <taxon>Tracheophyta</taxon>
        <taxon>Spermatophyta</taxon>
        <taxon>Magnoliopsida</taxon>
        <taxon>Liliopsida</taxon>
        <taxon>Asparagales</taxon>
        <taxon>Orchidaceae</taxon>
        <taxon>Vanilloideae</taxon>
        <taxon>Vanilleae</taxon>
        <taxon>Vanilla</taxon>
    </lineage>
</organism>
<dbReference type="Proteomes" id="UP000636800">
    <property type="component" value="Unassembled WGS sequence"/>
</dbReference>
<dbReference type="GO" id="GO:0008080">
    <property type="term" value="F:N-acetyltransferase activity"/>
    <property type="evidence" value="ECO:0007669"/>
    <property type="project" value="UniProtKB-ARBA"/>
</dbReference>
<dbReference type="Pfam" id="PF00583">
    <property type="entry name" value="Acetyltransf_1"/>
    <property type="match status" value="1"/>
</dbReference>
<protein>
    <recommendedName>
        <fullName evidence="3">N-acetyltransferase domain-containing protein</fullName>
    </recommendedName>
</protein>
<feature type="domain" description="N-acetyltransferase" evidence="3">
    <location>
        <begin position="1"/>
        <end position="83"/>
    </location>
</feature>
<evidence type="ECO:0000313" key="5">
    <source>
        <dbReference type="Proteomes" id="UP000636800"/>
    </source>
</evidence>
<evidence type="ECO:0000313" key="4">
    <source>
        <dbReference type="EMBL" id="KAG0467037.1"/>
    </source>
</evidence>
<dbReference type="SUPFAM" id="SSF55729">
    <property type="entry name" value="Acyl-CoA N-acyltransferases (Nat)"/>
    <property type="match status" value="1"/>
</dbReference>
<name>A0A835QFY0_VANPL</name>
<gene>
    <name evidence="4" type="ORF">HPP92_018617</name>
</gene>
<dbReference type="EMBL" id="JADCNL010000009">
    <property type="protein sequence ID" value="KAG0467037.1"/>
    <property type="molecule type" value="Genomic_DNA"/>
</dbReference>
<reference evidence="4 5" key="1">
    <citation type="journal article" date="2020" name="Nat. Food">
        <title>A phased Vanilla planifolia genome enables genetic improvement of flavour and production.</title>
        <authorList>
            <person name="Hasing T."/>
            <person name="Tang H."/>
            <person name="Brym M."/>
            <person name="Khazi F."/>
            <person name="Huang T."/>
            <person name="Chambers A.H."/>
        </authorList>
    </citation>
    <scope>NUCLEOTIDE SEQUENCE [LARGE SCALE GENOMIC DNA]</scope>
    <source>
        <tissue evidence="4">Leaf</tissue>
    </source>
</reference>
<dbReference type="PROSITE" id="PS51186">
    <property type="entry name" value="GNAT"/>
    <property type="match status" value="1"/>
</dbReference>
<dbReference type="PANTHER" id="PTHR10545">
    <property type="entry name" value="DIAMINE N-ACETYLTRANSFERASE"/>
    <property type="match status" value="1"/>
</dbReference>
<dbReference type="OrthoDB" id="2019556at2759"/>
<dbReference type="Gene3D" id="3.40.630.30">
    <property type="match status" value="1"/>
</dbReference>
<dbReference type="PANTHER" id="PTHR10545:SF29">
    <property type="entry name" value="GH14572P-RELATED"/>
    <property type="match status" value="1"/>
</dbReference>
<accession>A0A835QFY0</accession>
<dbReference type="InterPro" id="IPR000182">
    <property type="entry name" value="GNAT_dom"/>
</dbReference>
<keyword evidence="2" id="KW-0012">Acyltransferase</keyword>
<proteinExistence type="predicted"/>
<evidence type="ECO:0000256" key="1">
    <source>
        <dbReference type="ARBA" id="ARBA00022679"/>
    </source>
</evidence>
<dbReference type="InterPro" id="IPR016181">
    <property type="entry name" value="Acyl_CoA_acyltransferase"/>
</dbReference>
<keyword evidence="1" id="KW-0808">Transferase</keyword>
<dbReference type="InterPro" id="IPR051016">
    <property type="entry name" value="Diverse_Substrate_AcTransf"/>
</dbReference>
<dbReference type="CDD" id="cd04301">
    <property type="entry name" value="NAT_SF"/>
    <property type="match status" value="1"/>
</dbReference>